<evidence type="ECO:0000313" key="2">
    <source>
        <dbReference type="EMBL" id="MFC4913740.1"/>
    </source>
</evidence>
<keyword evidence="1" id="KW-0732">Signal</keyword>
<dbReference type="InterPro" id="IPR006311">
    <property type="entry name" value="TAT_signal"/>
</dbReference>
<evidence type="ECO:0000313" key="3">
    <source>
        <dbReference type="Proteomes" id="UP001595872"/>
    </source>
</evidence>
<comment type="caution">
    <text evidence="2">The sequence shown here is derived from an EMBL/GenBank/DDBJ whole genome shotgun (WGS) entry which is preliminary data.</text>
</comment>
<keyword evidence="3" id="KW-1185">Reference proteome</keyword>
<dbReference type="Gene3D" id="3.20.20.80">
    <property type="entry name" value="Glycosidases"/>
    <property type="match status" value="1"/>
</dbReference>
<protein>
    <recommendedName>
        <fullName evidence="4">Cellulase (Glycosyl hydrolase family 5)</fullName>
    </recommendedName>
</protein>
<dbReference type="SUPFAM" id="SSF51445">
    <property type="entry name" value="(Trans)glycosidases"/>
    <property type="match status" value="1"/>
</dbReference>
<feature type="chain" id="PRO_5045259682" description="Cellulase (Glycosyl hydrolase family 5)" evidence="1">
    <location>
        <begin position="26"/>
        <end position="669"/>
    </location>
</feature>
<reference evidence="3" key="1">
    <citation type="journal article" date="2019" name="Int. J. Syst. Evol. Microbiol.">
        <title>The Global Catalogue of Microorganisms (GCM) 10K type strain sequencing project: providing services to taxonomists for standard genome sequencing and annotation.</title>
        <authorList>
            <consortium name="The Broad Institute Genomics Platform"/>
            <consortium name="The Broad Institute Genome Sequencing Center for Infectious Disease"/>
            <person name="Wu L."/>
            <person name="Ma J."/>
        </authorList>
    </citation>
    <scope>NUCLEOTIDE SEQUENCE [LARGE SCALE GENOMIC DNA]</scope>
    <source>
        <strain evidence="3">KLKA75</strain>
    </source>
</reference>
<dbReference type="EMBL" id="JBHSIT010000019">
    <property type="protein sequence ID" value="MFC4913740.1"/>
    <property type="molecule type" value="Genomic_DNA"/>
</dbReference>
<sequence length="669" mass="72996">MIGRRQVLRYGVAAAAVAASGAALPALPARALASPSGGRTAAAPSSGGAAAASGEGAAAASGGAVTVLLDNVWRDGFQGLGVHFSPFEMTLTDAQWRRVDERLAFMRPSLLRVMITPAWYVTGLDASGRPVYDWDSDQMRRLYAMLDRAERLGARVVIGDWVPGIGKFDVPGDDPRYAAAVADLLDHLLDVRKYTCLSLYNFHNEPNLWFPEYGDFEPWKKTLENVQGELSRRGLLKRISVVGPDATEADDFLSKTADGVTGHDESWVVRTVDTSRSRVGAYDVHKYEYEYNVEYGDLENRLWWQRQYIDNGDTAAKPFLVTEAGIDKGLVSPDTQKMRYDFKYGVQMADYAVQVMRAGAQGVLAWDLDDAQHTGGEYGSKNLKGWGFWNSLGGQDGYPASDADLRPWYYTWSLLSRCFPRGSRVLAVPGTGVTGVRATAALLPGGHLSIAVVNDTDQAHKLSVNVPGITSSLVEYRYFANDRPADAQGFPKPKRHVTGPTFTADLPSRGVVILTTLGTRPVAVPKTTTFVDDLNDLSHVHAHSGGLTLDKANAARFSGDPSRLKRTGWAPGWIVYKRPDLASFVLTTYASGLLGKVTVQASQDGKTWTDVPLSSSPEYKVDADLGWKCHLLTPSAHLPAKTNYLRIQLADDPLVFTPQLARVQLTQRA</sequence>
<dbReference type="RefSeq" id="WP_378264948.1">
    <property type="nucleotide sequence ID" value="NZ_JBHSIT010000019.1"/>
</dbReference>
<proteinExistence type="predicted"/>
<name>A0ABV9UDP2_9ACTN</name>
<organism evidence="2 3">
    <name type="scientific">Actinomadura gamaensis</name>
    <dbReference type="NCBI Taxonomy" id="1763541"/>
    <lineage>
        <taxon>Bacteria</taxon>
        <taxon>Bacillati</taxon>
        <taxon>Actinomycetota</taxon>
        <taxon>Actinomycetes</taxon>
        <taxon>Streptosporangiales</taxon>
        <taxon>Thermomonosporaceae</taxon>
        <taxon>Actinomadura</taxon>
    </lineage>
</organism>
<feature type="signal peptide" evidence="1">
    <location>
        <begin position="1"/>
        <end position="25"/>
    </location>
</feature>
<accession>A0ABV9UDP2</accession>
<dbReference type="Proteomes" id="UP001595872">
    <property type="component" value="Unassembled WGS sequence"/>
</dbReference>
<dbReference type="InterPro" id="IPR017853">
    <property type="entry name" value="GH"/>
</dbReference>
<evidence type="ECO:0000256" key="1">
    <source>
        <dbReference type="SAM" id="SignalP"/>
    </source>
</evidence>
<dbReference type="PROSITE" id="PS51318">
    <property type="entry name" value="TAT"/>
    <property type="match status" value="1"/>
</dbReference>
<gene>
    <name evidence="2" type="ORF">ACFPCY_41085</name>
</gene>
<evidence type="ECO:0008006" key="4">
    <source>
        <dbReference type="Google" id="ProtNLM"/>
    </source>
</evidence>